<dbReference type="InterPro" id="IPR036259">
    <property type="entry name" value="MFS_trans_sf"/>
</dbReference>
<proteinExistence type="predicted"/>
<feature type="transmembrane region" description="Helical" evidence="6">
    <location>
        <begin position="52"/>
        <end position="73"/>
    </location>
</feature>
<keyword evidence="4 6" id="KW-1133">Transmembrane helix</keyword>
<gene>
    <name evidence="7" type="ORF">EB796_014067</name>
</gene>
<keyword evidence="8" id="KW-1185">Reference proteome</keyword>
<dbReference type="GO" id="GO:0016020">
    <property type="term" value="C:membrane"/>
    <property type="evidence" value="ECO:0007669"/>
    <property type="project" value="UniProtKB-SubCell"/>
</dbReference>
<protein>
    <recommendedName>
        <fullName evidence="9">SLC18B1</fullName>
    </recommendedName>
</protein>
<reference evidence="7" key="1">
    <citation type="submission" date="2020-06" db="EMBL/GenBank/DDBJ databases">
        <title>Draft genome of Bugula neritina, a colonial animal packing powerful symbionts and potential medicines.</title>
        <authorList>
            <person name="Rayko M."/>
        </authorList>
    </citation>
    <scope>NUCLEOTIDE SEQUENCE [LARGE SCALE GENOMIC DNA]</scope>
    <source>
        <strain evidence="7">Kwan_BN1</strain>
    </source>
</reference>
<evidence type="ECO:0000256" key="1">
    <source>
        <dbReference type="ARBA" id="ARBA00004141"/>
    </source>
</evidence>
<organism evidence="7 8">
    <name type="scientific">Bugula neritina</name>
    <name type="common">Brown bryozoan</name>
    <name type="synonym">Sertularia neritina</name>
    <dbReference type="NCBI Taxonomy" id="10212"/>
    <lineage>
        <taxon>Eukaryota</taxon>
        <taxon>Metazoa</taxon>
        <taxon>Spiralia</taxon>
        <taxon>Lophotrochozoa</taxon>
        <taxon>Bryozoa</taxon>
        <taxon>Gymnolaemata</taxon>
        <taxon>Cheilostomatida</taxon>
        <taxon>Flustrina</taxon>
        <taxon>Buguloidea</taxon>
        <taxon>Bugulidae</taxon>
        <taxon>Bugula</taxon>
    </lineage>
</organism>
<sequence length="171" mass="18806">MIYLLFSPLCGFLLNKGLTYSLIIAAWMLQSLSLLFMGPSPLLNFIFHGRKYCFGTVITWCIIQLSQVCVYLAPFKASLNLAEATGYERDSIHTYGMIAGMVNCAQGLGSIVGPVAGGGALYEVLGFPWLMTVLALIQFGLASVTIIYLIIMRLANKPLTPEQADEMRLRK</sequence>
<keyword evidence="5 6" id="KW-0472">Membrane</keyword>
<dbReference type="Gene3D" id="1.20.1250.20">
    <property type="entry name" value="MFS general substrate transporter like domains"/>
    <property type="match status" value="1"/>
</dbReference>
<evidence type="ECO:0008006" key="9">
    <source>
        <dbReference type="Google" id="ProtNLM"/>
    </source>
</evidence>
<name>A0A7J7JP03_BUGNE</name>
<keyword evidence="2" id="KW-0813">Transport</keyword>
<evidence type="ECO:0000256" key="6">
    <source>
        <dbReference type="SAM" id="Phobius"/>
    </source>
</evidence>
<evidence type="ECO:0000256" key="2">
    <source>
        <dbReference type="ARBA" id="ARBA00022448"/>
    </source>
</evidence>
<comment type="caution">
    <text evidence="7">The sequence shown here is derived from an EMBL/GenBank/DDBJ whole genome shotgun (WGS) entry which is preliminary data.</text>
</comment>
<dbReference type="SUPFAM" id="SSF103473">
    <property type="entry name" value="MFS general substrate transporter"/>
    <property type="match status" value="1"/>
</dbReference>
<dbReference type="InterPro" id="IPR050930">
    <property type="entry name" value="MFS_Vesicular_Transporter"/>
</dbReference>
<dbReference type="EMBL" id="VXIV02002059">
    <property type="protein sequence ID" value="KAF6027623.1"/>
    <property type="molecule type" value="Genomic_DNA"/>
</dbReference>
<evidence type="ECO:0000313" key="8">
    <source>
        <dbReference type="Proteomes" id="UP000593567"/>
    </source>
</evidence>
<dbReference type="AlphaFoldDB" id="A0A7J7JP03"/>
<evidence type="ECO:0000313" key="7">
    <source>
        <dbReference type="EMBL" id="KAF6027623.1"/>
    </source>
</evidence>
<dbReference type="Proteomes" id="UP000593567">
    <property type="component" value="Unassembled WGS sequence"/>
</dbReference>
<dbReference type="PANTHER" id="PTHR23506:SF26">
    <property type="entry name" value="MFS-TYPE TRANSPORTER SLC18B1"/>
    <property type="match status" value="1"/>
</dbReference>
<dbReference type="OrthoDB" id="6147708at2759"/>
<dbReference type="GO" id="GO:0022857">
    <property type="term" value="F:transmembrane transporter activity"/>
    <property type="evidence" value="ECO:0007669"/>
    <property type="project" value="TreeGrafter"/>
</dbReference>
<feature type="transmembrane region" description="Helical" evidence="6">
    <location>
        <begin position="20"/>
        <end position="40"/>
    </location>
</feature>
<evidence type="ECO:0000256" key="3">
    <source>
        <dbReference type="ARBA" id="ARBA00022692"/>
    </source>
</evidence>
<keyword evidence="3 6" id="KW-0812">Transmembrane</keyword>
<evidence type="ECO:0000256" key="4">
    <source>
        <dbReference type="ARBA" id="ARBA00022989"/>
    </source>
</evidence>
<feature type="transmembrane region" description="Helical" evidence="6">
    <location>
        <begin position="129"/>
        <end position="151"/>
    </location>
</feature>
<accession>A0A7J7JP03</accession>
<dbReference type="PANTHER" id="PTHR23506">
    <property type="entry name" value="GH10249P"/>
    <property type="match status" value="1"/>
</dbReference>
<evidence type="ECO:0000256" key="5">
    <source>
        <dbReference type="ARBA" id="ARBA00023136"/>
    </source>
</evidence>
<comment type="subcellular location">
    <subcellularLocation>
        <location evidence="1">Membrane</location>
        <topology evidence="1">Multi-pass membrane protein</topology>
    </subcellularLocation>
</comment>